<reference evidence="4" key="1">
    <citation type="submission" date="2022-03" db="EMBL/GenBank/DDBJ databases">
        <title>Gramella crocea sp. nov., isolated from activated sludge of a seafood processing plant.</title>
        <authorList>
            <person name="Zhang X."/>
        </authorList>
    </citation>
    <scope>NUCLEOTIDE SEQUENCE</scope>
    <source>
        <strain evidence="4">YJ019</strain>
    </source>
</reference>
<gene>
    <name evidence="4" type="ORF">ML462_13590</name>
</gene>
<dbReference type="Pfam" id="PF17963">
    <property type="entry name" value="Big_9"/>
    <property type="match status" value="4"/>
</dbReference>
<dbReference type="NCBIfam" id="NF012211">
    <property type="entry name" value="tand_rpt_95"/>
    <property type="match status" value="4"/>
</dbReference>
<dbReference type="SUPFAM" id="SSF101898">
    <property type="entry name" value="NHL repeat"/>
    <property type="match status" value="1"/>
</dbReference>
<keyword evidence="2" id="KW-0677">Repeat</keyword>
<dbReference type="InterPro" id="IPR026444">
    <property type="entry name" value="Secre_tail"/>
</dbReference>
<sequence>MIGKPDTCFYNNTSLVKVGAFIIFLFFSIGNVFGQDPYEIDPTFNHFGAEFLSRADTEDTSGMVLAVDTDSQGNTYILTFGNGVYKYNNDTDTYINIISDELGDPGSLNAPLDLAIDSNDIIYIADSGSKLIKKFDTSGNSEGVIGVGAGGDGRNEFWQPTGLELDRDDNLFIVDAYRGDNDAVTERYFLKIYYADGTFRSWQGTDSYPLNNPYRVAANDDFIFISHSENNGETLVFNKQLEYVKTLENIGSTGSIFIDNFNYVYVIDYADRVELSQIFELISGNLGFFQLFALYNEINAGISDGDFKIQVYDPDLIKVHTINDAPVNSKPDDIQLPIDISLDACDKMYLIDGELDGLAIDFNLEKYNRTPSNDNIAPIARCVSNFELALIDGSITITVDDINDGSSDNCGIDDLSIDQKTFTSAGNYTVVLKVTDAAGNEDYCSVQITVTGEEVSNEAPTAVEDSYTVEENLTLNEAVPGVLENDTDPDDEALSAVLQTDVSNGTLNLNSDGSFTYTPDPNFTGPDSFSYVASDGELNSNVVTVSITVTPKPNETPTAVADSYTVEENQTLNNAVPGVLENDTDPDDDALSAVLQTDVSNGTLNLNSDGSFTYTPDPNYTGPDSFTYVASDGELNSNVVTVNITVILKPNEAPMAVADSYFTNENQTLIVNPGVLSNDSDPDGDSLTAVLINDVSNGTLDLNSDGTFTYIPNTDFVGQDAFTYVANDGEKNSNEVTVNITVLPGPSFDCPNPNDFEPIPLNDNCDYEVPDYTGSIQNPQNFEDYRVEPIYTKNDDFVEVSLEVYDGDDFVGKCNFTVPVEDNSPPEILNCSELGETVTINEGDTYHLADYRDLLEVDDCSDYEVTQDPEPDFSISQTTDVTITVTDDAGLTDTCTFTVEVNIENEDDLRITCPGGYEVAADENCIYRVPDFSTIVSTNIEGAQLDQELAPGSVFQPNTDLYVTVTATFEDQTVSCEIYLSPIDNEAPVARCINDIEIRLEEGETIQLRAEDFDDGSTDNCQIVSYNLDRTSLSSSDEGENLITFTVNDAVGNLDFCEVNVEVILEEPGDLELSCLIEEYDLFPNENCEYIVPDLSDFVDYSPASADFTQTISAGTVLQQDAQVGVTVSYEGETRSCNLYVSLQEDEPQAICVENYQITLAVGEVFSLEPEDLNNGSYSNCSSVDLSIDKTEFTSADAGFNTVTLSVTNALENTSTCETQVEVIVSDDGVNEPPVAFDEEYTTGINTTLNVSASEGVLVNDTDPENDELTAILDTDVEFGDLQLNPDGSFSYTPDNGFTGQDFFTYVANDGEFNSNVIFVSINVVDDNGEVGCNSRVILELDNDGVASLNLDELVFGNTQGLELSADKVNFSCDDIGENTVTLSYTGLVNGSCEVNVMVLDNIPPTLDLKEATININSNGLAVLSFDDIDNGSFDNCDSEIQIQLSDSSFTCKNLGENLVVVTAEDSFGNRVTANTTITVLDESGYCDDPSLGSEYIFIYPNPNTGSFKISAPPDEIIERIEVFDHRGRFIEARDYEMESEYSMELGPLQEAVYVLKIITNEKTVTKRMIFKY</sequence>
<dbReference type="PANTHER" id="PTHR24273">
    <property type="entry name" value="FI04643P-RELATED"/>
    <property type="match status" value="1"/>
</dbReference>
<protein>
    <submittedName>
        <fullName evidence="4">Ig-like domain-containing protein</fullName>
    </submittedName>
</protein>
<dbReference type="Gene3D" id="2.40.10.500">
    <property type="match status" value="1"/>
</dbReference>
<dbReference type="CDD" id="cd05819">
    <property type="entry name" value="NHL"/>
    <property type="match status" value="1"/>
</dbReference>
<dbReference type="RefSeq" id="WP_240714375.1">
    <property type="nucleotide sequence ID" value="NZ_JAKVTV010000005.1"/>
</dbReference>
<proteinExistence type="predicted"/>
<dbReference type="InterPro" id="IPR003410">
    <property type="entry name" value="HYR_dom"/>
</dbReference>
<dbReference type="Pfam" id="PF18962">
    <property type="entry name" value="Por_Secre_tail"/>
    <property type="match status" value="1"/>
</dbReference>
<name>A0A9X1V521_9FLAO</name>
<evidence type="ECO:0000313" key="5">
    <source>
        <dbReference type="Proteomes" id="UP001139226"/>
    </source>
</evidence>
<organism evidence="4 5">
    <name type="scientific">Christiangramia lutea</name>
    <dbReference type="NCBI Taxonomy" id="1607951"/>
    <lineage>
        <taxon>Bacteria</taxon>
        <taxon>Pseudomonadati</taxon>
        <taxon>Bacteroidota</taxon>
        <taxon>Flavobacteriia</taxon>
        <taxon>Flavobacteriales</taxon>
        <taxon>Flavobacteriaceae</taxon>
        <taxon>Christiangramia</taxon>
    </lineage>
</organism>
<dbReference type="InterPro" id="IPR035986">
    <property type="entry name" value="PKD_dom_sf"/>
</dbReference>
<keyword evidence="5" id="KW-1185">Reference proteome</keyword>
<dbReference type="Proteomes" id="UP001139226">
    <property type="component" value="Unassembled WGS sequence"/>
</dbReference>
<dbReference type="InterPro" id="IPR011042">
    <property type="entry name" value="6-blade_b-propeller_TolB-like"/>
</dbReference>
<dbReference type="PROSITE" id="PS50825">
    <property type="entry name" value="HYR"/>
    <property type="match status" value="1"/>
</dbReference>
<dbReference type="NCBIfam" id="TIGR04183">
    <property type="entry name" value="Por_Secre_tail"/>
    <property type="match status" value="1"/>
</dbReference>
<accession>A0A9X1V521</accession>
<evidence type="ECO:0000259" key="3">
    <source>
        <dbReference type="PROSITE" id="PS50825"/>
    </source>
</evidence>
<dbReference type="Gene3D" id="2.120.10.30">
    <property type="entry name" value="TolB, C-terminal domain"/>
    <property type="match status" value="1"/>
</dbReference>
<dbReference type="Gene3D" id="2.60.40.2810">
    <property type="match status" value="1"/>
</dbReference>
<dbReference type="Gene3D" id="2.60.40.3440">
    <property type="match status" value="3"/>
</dbReference>
<comment type="caution">
    <text evidence="4">The sequence shown here is derived from an EMBL/GenBank/DDBJ whole genome shotgun (WGS) entry which is preliminary data.</text>
</comment>
<keyword evidence="1" id="KW-0732">Signal</keyword>
<dbReference type="SUPFAM" id="SSF49299">
    <property type="entry name" value="PKD domain"/>
    <property type="match status" value="1"/>
</dbReference>
<dbReference type="Pfam" id="PF02494">
    <property type="entry name" value="HYR"/>
    <property type="match status" value="1"/>
</dbReference>
<evidence type="ECO:0000256" key="1">
    <source>
        <dbReference type="ARBA" id="ARBA00022729"/>
    </source>
</evidence>
<dbReference type="PANTHER" id="PTHR24273:SF32">
    <property type="entry name" value="HYALIN"/>
    <property type="match status" value="1"/>
</dbReference>
<dbReference type="EMBL" id="JAKVTV010000005">
    <property type="protein sequence ID" value="MCH4824206.1"/>
    <property type="molecule type" value="Genomic_DNA"/>
</dbReference>
<feature type="domain" description="HYR" evidence="3">
    <location>
        <begin position="821"/>
        <end position="903"/>
    </location>
</feature>
<evidence type="ECO:0000256" key="2">
    <source>
        <dbReference type="ARBA" id="ARBA00022737"/>
    </source>
</evidence>
<evidence type="ECO:0000313" key="4">
    <source>
        <dbReference type="EMBL" id="MCH4824206.1"/>
    </source>
</evidence>